<evidence type="ECO:0008006" key="3">
    <source>
        <dbReference type="Google" id="ProtNLM"/>
    </source>
</evidence>
<name>A0A4R3JYG1_9FIRM</name>
<dbReference type="RefSeq" id="WP_132384044.1">
    <property type="nucleotide sequence ID" value="NZ_DAIQXH010000068.1"/>
</dbReference>
<accession>A0A4R3JYG1</accession>
<dbReference type="AlphaFoldDB" id="A0A4R3JYG1"/>
<gene>
    <name evidence="1" type="ORF">EDD59_14417</name>
</gene>
<keyword evidence="2" id="KW-1185">Reference proteome</keyword>
<dbReference type="Proteomes" id="UP000295726">
    <property type="component" value="Unassembled WGS sequence"/>
</dbReference>
<proteinExistence type="predicted"/>
<comment type="caution">
    <text evidence="1">The sequence shown here is derived from an EMBL/GenBank/DDBJ whole genome shotgun (WGS) entry which is preliminary data.</text>
</comment>
<protein>
    <recommendedName>
        <fullName evidence="3">Endosialidase</fullName>
    </recommendedName>
</protein>
<evidence type="ECO:0000313" key="2">
    <source>
        <dbReference type="Proteomes" id="UP000295726"/>
    </source>
</evidence>
<evidence type="ECO:0000313" key="1">
    <source>
        <dbReference type="EMBL" id="TCS73687.1"/>
    </source>
</evidence>
<organism evidence="1 2">
    <name type="scientific">Muricomes intestini</name>
    <dbReference type="NCBI Taxonomy" id="1796634"/>
    <lineage>
        <taxon>Bacteria</taxon>
        <taxon>Bacillati</taxon>
        <taxon>Bacillota</taxon>
        <taxon>Clostridia</taxon>
        <taxon>Lachnospirales</taxon>
        <taxon>Lachnospiraceae</taxon>
        <taxon>Muricomes</taxon>
    </lineage>
</organism>
<dbReference type="EMBL" id="SLZZ01000044">
    <property type="protein sequence ID" value="TCS73687.1"/>
    <property type="molecule type" value="Genomic_DNA"/>
</dbReference>
<reference evidence="1 2" key="1">
    <citation type="submission" date="2019-03" db="EMBL/GenBank/DDBJ databases">
        <title>Genomic Encyclopedia of Type Strains, Phase IV (KMG-IV): sequencing the most valuable type-strain genomes for metagenomic binning, comparative biology and taxonomic classification.</title>
        <authorList>
            <person name="Goeker M."/>
        </authorList>
    </citation>
    <scope>NUCLEOTIDE SEQUENCE [LARGE SCALE GENOMIC DNA]</scope>
    <source>
        <strain evidence="1 2">DSM 29489</strain>
    </source>
</reference>
<dbReference type="OrthoDB" id="1923633at2"/>
<sequence>MAAVKKLLRAEDDGTLSFGDYTLASKSKQDNFEFDGDIYKVKTFKEITKLERNGMFVYESVPGSTVSNFKETDSEVTFCVSSAEDVQFTLELEPDSEYEVFINNISAGKMATNLSGKLSVSTEESGGSCVGVRVVKC</sequence>